<dbReference type="PROSITE" id="PS00028">
    <property type="entry name" value="ZINC_FINGER_C2H2_1"/>
    <property type="match status" value="1"/>
</dbReference>
<organism evidence="11 12">
    <name type="scientific">Linum trigynum</name>
    <dbReference type="NCBI Taxonomy" id="586398"/>
    <lineage>
        <taxon>Eukaryota</taxon>
        <taxon>Viridiplantae</taxon>
        <taxon>Streptophyta</taxon>
        <taxon>Embryophyta</taxon>
        <taxon>Tracheophyta</taxon>
        <taxon>Spermatophyta</taxon>
        <taxon>Magnoliopsida</taxon>
        <taxon>eudicotyledons</taxon>
        <taxon>Gunneridae</taxon>
        <taxon>Pentapetalae</taxon>
        <taxon>rosids</taxon>
        <taxon>fabids</taxon>
        <taxon>Malpighiales</taxon>
        <taxon>Linaceae</taxon>
        <taxon>Linum</taxon>
    </lineage>
</organism>
<evidence type="ECO:0000256" key="1">
    <source>
        <dbReference type="ARBA" id="ARBA00004123"/>
    </source>
</evidence>
<evidence type="ECO:0000256" key="5">
    <source>
        <dbReference type="ARBA" id="ARBA00023015"/>
    </source>
</evidence>
<dbReference type="GO" id="GO:0005634">
    <property type="term" value="C:nucleus"/>
    <property type="evidence" value="ECO:0007669"/>
    <property type="project" value="UniProtKB-SubCell"/>
</dbReference>
<sequence>MTRLNHSSPHHLYLPQPAAAPPMPPASSSYSWEEQAFAEDAAGGVGGCIWPPRSYSCSFCGREFRSAQALGGHMNVHRRDRAMLKHSPSPTTATHPPSSLARQLQLAPAACSPNPSPDPPLRSPRVSADTNSCSDKSFFPSAPQEEEVSRKRPFMEVGMEEEIYNKRRRCSNPRSDLSAVSLNFVFQRGSHLTEEKEQDEMVAASMGLASMLSGLARRRPEVVLEMMKTNPLPAAPGVGCCLREELELELDLELRLGLGGRPPKLK</sequence>
<feature type="compositionally biased region" description="Low complexity" evidence="9">
    <location>
        <begin position="86"/>
        <end position="99"/>
    </location>
</feature>
<dbReference type="InterPro" id="IPR013087">
    <property type="entry name" value="Znf_C2H2_type"/>
</dbReference>
<keyword evidence="3 8" id="KW-0863">Zinc-finger</keyword>
<dbReference type="InterPro" id="IPR036236">
    <property type="entry name" value="Znf_C2H2_sf"/>
</dbReference>
<evidence type="ECO:0000256" key="8">
    <source>
        <dbReference type="PROSITE-ProRule" id="PRU00042"/>
    </source>
</evidence>
<keyword evidence="4" id="KW-0862">Zinc</keyword>
<proteinExistence type="predicted"/>
<accession>A0AAV2DZC2</accession>
<evidence type="ECO:0000256" key="3">
    <source>
        <dbReference type="ARBA" id="ARBA00022771"/>
    </source>
</evidence>
<feature type="domain" description="C2H2-type" evidence="10">
    <location>
        <begin position="55"/>
        <end position="82"/>
    </location>
</feature>
<keyword evidence="6" id="KW-0804">Transcription</keyword>
<dbReference type="Pfam" id="PF13912">
    <property type="entry name" value="zf-C2H2_6"/>
    <property type="match status" value="1"/>
</dbReference>
<evidence type="ECO:0000256" key="7">
    <source>
        <dbReference type="ARBA" id="ARBA00023242"/>
    </source>
</evidence>
<evidence type="ECO:0000256" key="6">
    <source>
        <dbReference type="ARBA" id="ARBA00023163"/>
    </source>
</evidence>
<evidence type="ECO:0000313" key="12">
    <source>
        <dbReference type="Proteomes" id="UP001497516"/>
    </source>
</evidence>
<keyword evidence="2" id="KW-0479">Metal-binding</keyword>
<dbReference type="EMBL" id="OZ034816">
    <property type="protein sequence ID" value="CAL1379021.1"/>
    <property type="molecule type" value="Genomic_DNA"/>
</dbReference>
<evidence type="ECO:0000256" key="2">
    <source>
        <dbReference type="ARBA" id="ARBA00022723"/>
    </source>
</evidence>
<keyword evidence="5" id="KW-0805">Transcription regulation</keyword>
<dbReference type="PANTHER" id="PTHR45801:SF119">
    <property type="entry name" value="ZINC FINGER PROTEIN 10-LIKE"/>
    <property type="match status" value="1"/>
</dbReference>
<dbReference type="PROSITE" id="PS50157">
    <property type="entry name" value="ZINC_FINGER_C2H2_2"/>
    <property type="match status" value="1"/>
</dbReference>
<dbReference type="SUPFAM" id="SSF57667">
    <property type="entry name" value="beta-beta-alpha zinc fingers"/>
    <property type="match status" value="1"/>
</dbReference>
<dbReference type="InterPro" id="IPR052426">
    <property type="entry name" value="Plant_dev_regulator"/>
</dbReference>
<dbReference type="AlphaFoldDB" id="A0AAV2DZC2"/>
<evidence type="ECO:0000256" key="9">
    <source>
        <dbReference type="SAM" id="MobiDB-lite"/>
    </source>
</evidence>
<feature type="region of interest" description="Disordered" evidence="9">
    <location>
        <begin position="85"/>
        <end position="151"/>
    </location>
</feature>
<evidence type="ECO:0000313" key="11">
    <source>
        <dbReference type="EMBL" id="CAL1379021.1"/>
    </source>
</evidence>
<evidence type="ECO:0000259" key="10">
    <source>
        <dbReference type="PROSITE" id="PS50157"/>
    </source>
</evidence>
<dbReference type="Proteomes" id="UP001497516">
    <property type="component" value="Chromosome 3"/>
</dbReference>
<dbReference type="GO" id="GO:0008270">
    <property type="term" value="F:zinc ion binding"/>
    <property type="evidence" value="ECO:0007669"/>
    <property type="project" value="UniProtKB-KW"/>
</dbReference>
<reference evidence="11 12" key="1">
    <citation type="submission" date="2024-04" db="EMBL/GenBank/DDBJ databases">
        <authorList>
            <person name="Fracassetti M."/>
        </authorList>
    </citation>
    <scope>NUCLEOTIDE SEQUENCE [LARGE SCALE GENOMIC DNA]</scope>
</reference>
<protein>
    <recommendedName>
        <fullName evidence="10">C2H2-type domain-containing protein</fullName>
    </recommendedName>
</protein>
<gene>
    <name evidence="11" type="ORF">LTRI10_LOCUS20567</name>
</gene>
<keyword evidence="12" id="KW-1185">Reference proteome</keyword>
<keyword evidence="7" id="KW-0539">Nucleus</keyword>
<feature type="region of interest" description="Disordered" evidence="9">
    <location>
        <begin position="1"/>
        <end position="29"/>
    </location>
</feature>
<comment type="subcellular location">
    <subcellularLocation>
        <location evidence="1">Nucleus</location>
    </subcellularLocation>
</comment>
<dbReference type="PANTHER" id="PTHR45801">
    <property type="entry name" value="OS07G0101800 PROTEIN"/>
    <property type="match status" value="1"/>
</dbReference>
<name>A0AAV2DZC2_9ROSI</name>
<evidence type="ECO:0000256" key="4">
    <source>
        <dbReference type="ARBA" id="ARBA00022833"/>
    </source>
</evidence>
<dbReference type="Gene3D" id="3.30.160.60">
    <property type="entry name" value="Classic Zinc Finger"/>
    <property type="match status" value="1"/>
</dbReference>
<dbReference type="SMART" id="SM00355">
    <property type="entry name" value="ZnF_C2H2"/>
    <property type="match status" value="1"/>
</dbReference>